<organism evidence="4 5">
    <name type="scientific">Natronocalculus amylovorans</name>
    <dbReference type="NCBI Taxonomy" id="2917812"/>
    <lineage>
        <taxon>Archaea</taxon>
        <taxon>Methanobacteriati</taxon>
        <taxon>Methanobacteriota</taxon>
        <taxon>Stenosarchaea group</taxon>
        <taxon>Halobacteria</taxon>
        <taxon>Halobacteriales</taxon>
        <taxon>Haloferacaceae</taxon>
        <taxon>Natronocalculus</taxon>
    </lineage>
</organism>
<dbReference type="RefSeq" id="WP_174651920.1">
    <property type="nucleotide sequence ID" value="NZ_JAKRVX010000003.1"/>
</dbReference>
<keyword evidence="5" id="KW-1185">Reference proteome</keyword>
<evidence type="ECO:0000256" key="2">
    <source>
        <dbReference type="SAM" id="Phobius"/>
    </source>
</evidence>
<dbReference type="InterPro" id="IPR058455">
    <property type="entry name" value="DUF8142"/>
</dbReference>
<accession>A0AAE3FXD1</accession>
<evidence type="ECO:0000259" key="3">
    <source>
        <dbReference type="Pfam" id="PF26465"/>
    </source>
</evidence>
<dbReference type="AlphaFoldDB" id="A0AAE3FXD1"/>
<feature type="domain" description="DUF8142" evidence="3">
    <location>
        <begin position="8"/>
        <end position="85"/>
    </location>
</feature>
<proteinExistence type="predicted"/>
<name>A0AAE3FXD1_9EURY</name>
<evidence type="ECO:0000313" key="4">
    <source>
        <dbReference type="EMBL" id="MCL9816951.1"/>
    </source>
</evidence>
<keyword evidence="2" id="KW-0812">Transmembrane</keyword>
<sequence length="85" mass="9307">MSASSGETTDPPTERFSPPEEANAGKKRKRAVLLSLPFLLLGLGNVVLILSWGLEPLWGFALLPPILFCTVLTYIVFSTDFLEGR</sequence>
<dbReference type="Proteomes" id="UP001203207">
    <property type="component" value="Unassembled WGS sequence"/>
</dbReference>
<keyword evidence="2" id="KW-0472">Membrane</keyword>
<feature type="region of interest" description="Disordered" evidence="1">
    <location>
        <begin position="1"/>
        <end position="27"/>
    </location>
</feature>
<evidence type="ECO:0000256" key="1">
    <source>
        <dbReference type="SAM" id="MobiDB-lite"/>
    </source>
</evidence>
<gene>
    <name evidence="4" type="ORF">AArcSt2_08350</name>
</gene>
<keyword evidence="2" id="KW-1133">Transmembrane helix</keyword>
<reference evidence="4" key="1">
    <citation type="journal article" date="2022" name="Syst. Appl. Microbiol.">
        <title>Natronocalculus amylovorans gen. nov., sp. nov., and Natranaeroarchaeum aerophilus sp. nov., dominant culturable amylolytic natronoarchaea from hypersaline soda lakes in southwestern Siberia.</title>
        <authorList>
            <person name="Sorokin D.Y."/>
            <person name="Elcheninov A.G."/>
            <person name="Khizhniak T.V."/>
            <person name="Koenen M."/>
            <person name="Bale N.J."/>
            <person name="Damste J.S.S."/>
            <person name="Kublanov I.V."/>
        </authorList>
    </citation>
    <scope>NUCLEOTIDE SEQUENCE</scope>
    <source>
        <strain evidence="4">AArc-St2</strain>
    </source>
</reference>
<comment type="caution">
    <text evidence="4">The sequence shown here is derived from an EMBL/GenBank/DDBJ whole genome shotgun (WGS) entry which is preliminary data.</text>
</comment>
<reference evidence="4" key="2">
    <citation type="submission" date="2022-02" db="EMBL/GenBank/DDBJ databases">
        <authorList>
            <person name="Elcheninov A.G."/>
            <person name="Sorokin D.Y."/>
            <person name="Kublanov I.V."/>
        </authorList>
    </citation>
    <scope>NUCLEOTIDE SEQUENCE</scope>
    <source>
        <strain evidence="4">AArc-St2</strain>
    </source>
</reference>
<feature type="transmembrane region" description="Helical" evidence="2">
    <location>
        <begin position="58"/>
        <end position="77"/>
    </location>
</feature>
<dbReference type="EMBL" id="JAKRVX010000003">
    <property type="protein sequence ID" value="MCL9816951.1"/>
    <property type="molecule type" value="Genomic_DNA"/>
</dbReference>
<dbReference type="Pfam" id="PF26465">
    <property type="entry name" value="DUF8142"/>
    <property type="match status" value="1"/>
</dbReference>
<protein>
    <recommendedName>
        <fullName evidence="3">DUF8142 domain-containing protein</fullName>
    </recommendedName>
</protein>
<feature type="compositionally biased region" description="Polar residues" evidence="1">
    <location>
        <begin position="1"/>
        <end position="11"/>
    </location>
</feature>
<evidence type="ECO:0000313" key="5">
    <source>
        <dbReference type="Proteomes" id="UP001203207"/>
    </source>
</evidence>
<feature type="transmembrane region" description="Helical" evidence="2">
    <location>
        <begin position="31"/>
        <end position="52"/>
    </location>
</feature>